<dbReference type="EMBL" id="MU006777">
    <property type="protein sequence ID" value="KAF2645839.1"/>
    <property type="molecule type" value="Genomic_DNA"/>
</dbReference>
<evidence type="ECO:0000256" key="1">
    <source>
        <dbReference type="SAM" id="SignalP"/>
    </source>
</evidence>
<feature type="signal peptide" evidence="1">
    <location>
        <begin position="1"/>
        <end position="18"/>
    </location>
</feature>
<sequence length="138" mass="14894">MQLSNILSTLILFTPALALPQPIAQDLHHLTPRAINPALVPDFGVKSNQTIANSADCKGIKNSRIPCQCPPNRQTFIKKLNQFVDQGNAFGTTVKFPSGNDTASQKQRTNALILTLQNLNNKGVGCPLVSTTFGSLPR</sequence>
<keyword evidence="1" id="KW-0732">Signal</keyword>
<protein>
    <submittedName>
        <fullName evidence="2">Uncharacterized protein</fullName>
    </submittedName>
</protein>
<feature type="chain" id="PRO_5025665373" evidence="1">
    <location>
        <begin position="19"/>
        <end position="138"/>
    </location>
</feature>
<name>A0A6A6SDJ1_9PLEO</name>
<keyword evidence="3" id="KW-1185">Reference proteome</keyword>
<gene>
    <name evidence="2" type="ORF">P280DRAFT_465585</name>
</gene>
<reference evidence="2" key="1">
    <citation type="journal article" date="2020" name="Stud. Mycol.">
        <title>101 Dothideomycetes genomes: a test case for predicting lifestyles and emergence of pathogens.</title>
        <authorList>
            <person name="Haridas S."/>
            <person name="Albert R."/>
            <person name="Binder M."/>
            <person name="Bloem J."/>
            <person name="Labutti K."/>
            <person name="Salamov A."/>
            <person name="Andreopoulos B."/>
            <person name="Baker S."/>
            <person name="Barry K."/>
            <person name="Bills G."/>
            <person name="Bluhm B."/>
            <person name="Cannon C."/>
            <person name="Castanera R."/>
            <person name="Culley D."/>
            <person name="Daum C."/>
            <person name="Ezra D."/>
            <person name="Gonzalez J."/>
            <person name="Henrissat B."/>
            <person name="Kuo A."/>
            <person name="Liang C."/>
            <person name="Lipzen A."/>
            <person name="Lutzoni F."/>
            <person name="Magnuson J."/>
            <person name="Mondo S."/>
            <person name="Nolan M."/>
            <person name="Ohm R."/>
            <person name="Pangilinan J."/>
            <person name="Park H.-J."/>
            <person name="Ramirez L."/>
            <person name="Alfaro M."/>
            <person name="Sun H."/>
            <person name="Tritt A."/>
            <person name="Yoshinaga Y."/>
            <person name="Zwiers L.-H."/>
            <person name="Turgeon B."/>
            <person name="Goodwin S."/>
            <person name="Spatafora J."/>
            <person name="Crous P."/>
            <person name="Grigoriev I."/>
        </authorList>
    </citation>
    <scope>NUCLEOTIDE SEQUENCE</scope>
    <source>
        <strain evidence="2">CBS 473.64</strain>
    </source>
</reference>
<evidence type="ECO:0000313" key="2">
    <source>
        <dbReference type="EMBL" id="KAF2645839.1"/>
    </source>
</evidence>
<dbReference type="AlphaFoldDB" id="A0A6A6SDJ1"/>
<proteinExistence type="predicted"/>
<dbReference type="OrthoDB" id="2140240at2759"/>
<organism evidence="2 3">
    <name type="scientific">Massarina eburnea CBS 473.64</name>
    <dbReference type="NCBI Taxonomy" id="1395130"/>
    <lineage>
        <taxon>Eukaryota</taxon>
        <taxon>Fungi</taxon>
        <taxon>Dikarya</taxon>
        <taxon>Ascomycota</taxon>
        <taxon>Pezizomycotina</taxon>
        <taxon>Dothideomycetes</taxon>
        <taxon>Pleosporomycetidae</taxon>
        <taxon>Pleosporales</taxon>
        <taxon>Massarineae</taxon>
        <taxon>Massarinaceae</taxon>
        <taxon>Massarina</taxon>
    </lineage>
</organism>
<dbReference type="Proteomes" id="UP000799753">
    <property type="component" value="Unassembled WGS sequence"/>
</dbReference>
<accession>A0A6A6SDJ1</accession>
<evidence type="ECO:0000313" key="3">
    <source>
        <dbReference type="Proteomes" id="UP000799753"/>
    </source>
</evidence>